<evidence type="ECO:0000256" key="4">
    <source>
        <dbReference type="ARBA" id="ARBA00038303"/>
    </source>
</evidence>
<protein>
    <recommendedName>
        <fullName evidence="5">Ribosomal RNA large subunit methyltransferase H</fullName>
        <ecNumber evidence="5">2.1.1.177</ecNumber>
    </recommendedName>
    <alternativeName>
        <fullName evidence="5">23S rRNA (pseudouridine1915-N3)-methyltransferase</fullName>
    </alternativeName>
    <alternativeName>
        <fullName evidence="5">23S rRNA m3Psi1915 methyltransferase</fullName>
    </alternativeName>
    <alternativeName>
        <fullName evidence="5">rRNA (pseudouridine-N3-)-methyltransferase RlmH</fullName>
    </alternativeName>
</protein>
<evidence type="ECO:0000256" key="1">
    <source>
        <dbReference type="ARBA" id="ARBA00022603"/>
    </source>
</evidence>
<keyword evidence="1 5" id="KW-0489">Methyltransferase</keyword>
<comment type="caution">
    <text evidence="5">Lacks conserved residue(s) required for the propagation of feature annotation.</text>
</comment>
<feature type="binding site" evidence="5">
    <location>
        <begin position="116"/>
        <end position="121"/>
    </location>
    <ligand>
        <name>S-adenosyl-L-methionine</name>
        <dbReference type="ChEBI" id="CHEBI:59789"/>
    </ligand>
</feature>
<sequence length="150" mass="16085">MALKVSLLAVRNGSAEKAVEALALDYLKRCGKTLPAVSRTYRTEAALLAAVADERKSGATQFFMADLGGASLDSLQFAEKLRSARDGGVRHVVLAIGPASGWSEEARSMADLRLALGAMTLPHELAWLVLAEQIYRASTILQGHPYHLGH</sequence>
<dbReference type="Proteomes" id="UP000182409">
    <property type="component" value="Unassembled WGS sequence"/>
</dbReference>
<evidence type="ECO:0000256" key="5">
    <source>
        <dbReference type="HAMAP-Rule" id="MF_00658"/>
    </source>
</evidence>
<keyword evidence="5" id="KW-0698">rRNA processing</keyword>
<dbReference type="PANTHER" id="PTHR33603:SF1">
    <property type="entry name" value="RIBOSOMAL RNA LARGE SUBUNIT METHYLTRANSFERASE H"/>
    <property type="match status" value="1"/>
</dbReference>
<name>A0A1H4MU43_9BACT</name>
<dbReference type="InterPro" id="IPR029026">
    <property type="entry name" value="tRNA_m1G_MTases_N"/>
</dbReference>
<dbReference type="EC" id="2.1.1.177" evidence="5"/>
<keyword evidence="2 5" id="KW-0808">Transferase</keyword>
<dbReference type="GO" id="GO:0070038">
    <property type="term" value="F:rRNA (pseudouridine-N3-)-methyltransferase activity"/>
    <property type="evidence" value="ECO:0007669"/>
    <property type="project" value="UniProtKB-UniRule"/>
</dbReference>
<dbReference type="Gene3D" id="3.40.1280.10">
    <property type="match status" value="1"/>
</dbReference>
<evidence type="ECO:0000256" key="3">
    <source>
        <dbReference type="ARBA" id="ARBA00022691"/>
    </source>
</evidence>
<dbReference type="AlphaFoldDB" id="A0A1H4MU43"/>
<gene>
    <name evidence="5" type="primary">rlmH</name>
    <name evidence="6" type="ORF">SAMN05443244_2029</name>
</gene>
<dbReference type="EMBL" id="FNSD01000001">
    <property type="protein sequence ID" value="SEB86055.1"/>
    <property type="molecule type" value="Genomic_DNA"/>
</dbReference>
<comment type="function">
    <text evidence="5">Specifically methylates the pseudouridine at position 1915 (m3Psi1915) in 23S rRNA.</text>
</comment>
<dbReference type="SUPFAM" id="SSF75217">
    <property type="entry name" value="alpha/beta knot"/>
    <property type="match status" value="1"/>
</dbReference>
<dbReference type="InterPro" id="IPR029028">
    <property type="entry name" value="Alpha/beta_knot_MTases"/>
</dbReference>
<comment type="catalytic activity">
    <reaction evidence="5">
        <text>pseudouridine(1915) in 23S rRNA + S-adenosyl-L-methionine = N(3)-methylpseudouridine(1915) in 23S rRNA + S-adenosyl-L-homocysteine + H(+)</text>
        <dbReference type="Rhea" id="RHEA:42752"/>
        <dbReference type="Rhea" id="RHEA-COMP:10221"/>
        <dbReference type="Rhea" id="RHEA-COMP:10222"/>
        <dbReference type="ChEBI" id="CHEBI:15378"/>
        <dbReference type="ChEBI" id="CHEBI:57856"/>
        <dbReference type="ChEBI" id="CHEBI:59789"/>
        <dbReference type="ChEBI" id="CHEBI:65314"/>
        <dbReference type="ChEBI" id="CHEBI:74486"/>
        <dbReference type="EC" id="2.1.1.177"/>
    </reaction>
</comment>
<keyword evidence="3 5" id="KW-0949">S-adenosyl-L-methionine</keyword>
<evidence type="ECO:0000256" key="2">
    <source>
        <dbReference type="ARBA" id="ARBA00022679"/>
    </source>
</evidence>
<comment type="similarity">
    <text evidence="4 5">Belongs to the RNA methyltransferase RlmH family.</text>
</comment>
<reference evidence="6 7" key="1">
    <citation type="submission" date="2016-10" db="EMBL/GenBank/DDBJ databases">
        <authorList>
            <person name="de Groot N.N."/>
        </authorList>
    </citation>
    <scope>NUCLEOTIDE SEQUENCE [LARGE SCALE GENOMIC DNA]</scope>
    <source>
        <strain evidence="6 7">AB35.6</strain>
    </source>
</reference>
<keyword evidence="5" id="KW-0963">Cytoplasm</keyword>
<dbReference type="PANTHER" id="PTHR33603">
    <property type="entry name" value="METHYLTRANSFERASE"/>
    <property type="match status" value="1"/>
</dbReference>
<dbReference type="InterPro" id="IPR003742">
    <property type="entry name" value="RlmH-like"/>
</dbReference>
<proteinExistence type="inferred from homology"/>
<accession>A0A1H4MU43</accession>
<dbReference type="HAMAP" id="MF_00658">
    <property type="entry name" value="23SrRNA_methyltr_H"/>
    <property type="match status" value="1"/>
</dbReference>
<dbReference type="CDD" id="cd18081">
    <property type="entry name" value="RlmH-like"/>
    <property type="match status" value="1"/>
</dbReference>
<comment type="subcellular location">
    <subcellularLocation>
        <location evidence="5">Cytoplasm</location>
    </subcellularLocation>
</comment>
<dbReference type="OrthoDB" id="9806643at2"/>
<dbReference type="Pfam" id="PF02590">
    <property type="entry name" value="SPOUT_MTase"/>
    <property type="match status" value="1"/>
</dbReference>
<organism evidence="6 7">
    <name type="scientific">Terriglobus roseus</name>
    <dbReference type="NCBI Taxonomy" id="392734"/>
    <lineage>
        <taxon>Bacteria</taxon>
        <taxon>Pseudomonadati</taxon>
        <taxon>Acidobacteriota</taxon>
        <taxon>Terriglobia</taxon>
        <taxon>Terriglobales</taxon>
        <taxon>Acidobacteriaceae</taxon>
        <taxon>Terriglobus</taxon>
    </lineage>
</organism>
<feature type="binding site" evidence="5">
    <location>
        <position position="97"/>
    </location>
    <ligand>
        <name>S-adenosyl-L-methionine</name>
        <dbReference type="ChEBI" id="CHEBI:59789"/>
    </ligand>
</feature>
<dbReference type="GO" id="GO:0005737">
    <property type="term" value="C:cytoplasm"/>
    <property type="evidence" value="ECO:0007669"/>
    <property type="project" value="UniProtKB-SubCell"/>
</dbReference>
<dbReference type="RefSeq" id="WP_074653756.1">
    <property type="nucleotide sequence ID" value="NZ_FNSD01000001.1"/>
</dbReference>
<evidence type="ECO:0000313" key="7">
    <source>
        <dbReference type="Proteomes" id="UP000182409"/>
    </source>
</evidence>
<evidence type="ECO:0000313" key="6">
    <source>
        <dbReference type="EMBL" id="SEB86055.1"/>
    </source>
</evidence>
<comment type="subunit">
    <text evidence="5">Homodimer.</text>
</comment>